<evidence type="ECO:0000256" key="1">
    <source>
        <dbReference type="ARBA" id="ARBA00023121"/>
    </source>
</evidence>
<name>A0AB38YCL5_9GAMM</name>
<dbReference type="InterPro" id="IPR003797">
    <property type="entry name" value="DegV"/>
</dbReference>
<protein>
    <submittedName>
        <fullName evidence="2">DegV family protein</fullName>
    </submittedName>
</protein>
<dbReference type="PANTHER" id="PTHR33434">
    <property type="entry name" value="DEGV DOMAIN-CONTAINING PROTEIN DR_1986-RELATED"/>
    <property type="match status" value="1"/>
</dbReference>
<dbReference type="Gene3D" id="3.30.1180.10">
    <property type="match status" value="1"/>
</dbReference>
<evidence type="ECO:0000313" key="2">
    <source>
        <dbReference type="EMBL" id="WLD57068.1"/>
    </source>
</evidence>
<dbReference type="InterPro" id="IPR050270">
    <property type="entry name" value="DegV_domain_contain"/>
</dbReference>
<gene>
    <name evidence="2" type="ORF">NFC81_10055</name>
</gene>
<dbReference type="PROSITE" id="PS51482">
    <property type="entry name" value="DEGV"/>
    <property type="match status" value="1"/>
</dbReference>
<dbReference type="Pfam" id="PF02645">
    <property type="entry name" value="DegV"/>
    <property type="match status" value="1"/>
</dbReference>
<dbReference type="NCBIfam" id="TIGR00762">
    <property type="entry name" value="DegV"/>
    <property type="match status" value="1"/>
</dbReference>
<dbReference type="GO" id="GO:0008289">
    <property type="term" value="F:lipid binding"/>
    <property type="evidence" value="ECO:0007669"/>
    <property type="project" value="UniProtKB-KW"/>
</dbReference>
<dbReference type="SUPFAM" id="SSF82549">
    <property type="entry name" value="DAK1/DegV-like"/>
    <property type="match status" value="1"/>
</dbReference>
<sequence>MSIALVVDASCDIPESVIREHGITVLPVTVTTDGQEMYDVREAAATLKYYQDHLVDKDKTVTTRALTPNEAVMIIERDCLPKADYVIVQTMSRTRSKFYDHLSEAASVLNTKLKAEGSNKVVRVMDARALFAGVGVVAAHTQALINKGMEGSEVRRLAALIADHVHTFVVPPDLYYIRERARQRGEDSINFVSAVLGKALGITPVVCGHREKNFPCAKFKGFQAAVEGTLEHAIKQINRGTMKSPFVVISYSGDLKDLNQFQGIAHLRELHEDKTIRLLISTMGLSGATYLGPGSFSMGYACDDNEWSKPV</sequence>
<dbReference type="Gene3D" id="3.40.50.10170">
    <property type="match status" value="1"/>
</dbReference>
<accession>A0AB38YCL5</accession>
<dbReference type="PROSITE" id="PS50890">
    <property type="entry name" value="PUA"/>
    <property type="match status" value="1"/>
</dbReference>
<dbReference type="AlphaFoldDB" id="A0AB38YCL5"/>
<dbReference type="InterPro" id="IPR043168">
    <property type="entry name" value="DegV_C"/>
</dbReference>
<keyword evidence="1" id="KW-0446">Lipid-binding</keyword>
<dbReference type="EMBL" id="CP101717">
    <property type="protein sequence ID" value="WLD57068.1"/>
    <property type="molecule type" value="Genomic_DNA"/>
</dbReference>
<organism evidence="2">
    <name type="scientific">Salinispirillum sp. LH 10-3-1</name>
    <dbReference type="NCBI Taxonomy" id="2952525"/>
    <lineage>
        <taxon>Bacteria</taxon>
        <taxon>Pseudomonadati</taxon>
        <taxon>Pseudomonadota</taxon>
        <taxon>Gammaproteobacteria</taxon>
        <taxon>Oceanospirillales</taxon>
        <taxon>Saccharospirillaceae</taxon>
        <taxon>Salinispirillum</taxon>
    </lineage>
</organism>
<proteinExistence type="predicted"/>
<dbReference type="RefSeq" id="WP_304994355.1">
    <property type="nucleotide sequence ID" value="NZ_CP101717.1"/>
</dbReference>
<reference evidence="2" key="1">
    <citation type="submission" date="2022-07" db="EMBL/GenBank/DDBJ databases">
        <title>Complete genome sequence of Salinispirillum sp. LH10-3-1 capable of multiple carbohydrate inversion isolated from a soda lake.</title>
        <authorList>
            <person name="Liu J."/>
            <person name="Zhai Y."/>
            <person name="Zhang H."/>
            <person name="Yang H."/>
            <person name="Qu J."/>
            <person name="Li J."/>
        </authorList>
    </citation>
    <scope>NUCLEOTIDE SEQUENCE</scope>
    <source>
        <strain evidence="2">LH 10-3-1</strain>
    </source>
</reference>
<dbReference type="PANTHER" id="PTHR33434:SF2">
    <property type="entry name" value="FATTY ACID-BINDING PROTEIN TM_1468"/>
    <property type="match status" value="1"/>
</dbReference>